<protein>
    <submittedName>
        <fullName evidence="2">Histidine--tRNA ligase</fullName>
    </submittedName>
</protein>
<sequence>MKQKLQIFQYGSQLDPTGPAHYSPEDWISISFSDSSPSERSGSMGAPQVSNSSTYESDASFTDGGDLLCKICDVLSQRMDSIGMKLPPSIKMEEFVCYNLLGEETVGALDPSLLNEVLADLQLSSPIISWYWEAAFKNVLLLYNVII</sequence>
<feature type="compositionally biased region" description="Polar residues" evidence="1">
    <location>
        <begin position="48"/>
        <end position="59"/>
    </location>
</feature>
<dbReference type="GO" id="GO:0016874">
    <property type="term" value="F:ligase activity"/>
    <property type="evidence" value="ECO:0007669"/>
    <property type="project" value="UniProtKB-KW"/>
</dbReference>
<reference evidence="2" key="1">
    <citation type="submission" date="2015-07" db="EMBL/GenBank/DDBJ databases">
        <title>Transcriptome Assembly of Anthurium amnicola.</title>
        <authorList>
            <person name="Suzuki J."/>
        </authorList>
    </citation>
    <scope>NUCLEOTIDE SEQUENCE</scope>
</reference>
<evidence type="ECO:0000313" key="2">
    <source>
        <dbReference type="EMBL" id="JAT45252.1"/>
    </source>
</evidence>
<keyword evidence="2" id="KW-0436">Ligase</keyword>
<evidence type="ECO:0000256" key="1">
    <source>
        <dbReference type="SAM" id="MobiDB-lite"/>
    </source>
</evidence>
<dbReference type="AlphaFoldDB" id="A0A1D1XS82"/>
<feature type="compositionally biased region" description="Low complexity" evidence="1">
    <location>
        <begin position="34"/>
        <end position="43"/>
    </location>
</feature>
<feature type="region of interest" description="Disordered" evidence="1">
    <location>
        <begin position="34"/>
        <end position="59"/>
    </location>
</feature>
<dbReference type="EMBL" id="GDJX01022684">
    <property type="protein sequence ID" value="JAT45252.1"/>
    <property type="molecule type" value="Transcribed_RNA"/>
</dbReference>
<accession>A0A1D1XS82</accession>
<name>A0A1D1XS82_9ARAE</name>
<gene>
    <name evidence="2" type="primary">hisS_18</name>
    <name evidence="2" type="ORF">g.109961</name>
</gene>
<proteinExistence type="predicted"/>
<organism evidence="2">
    <name type="scientific">Anthurium amnicola</name>
    <dbReference type="NCBI Taxonomy" id="1678845"/>
    <lineage>
        <taxon>Eukaryota</taxon>
        <taxon>Viridiplantae</taxon>
        <taxon>Streptophyta</taxon>
        <taxon>Embryophyta</taxon>
        <taxon>Tracheophyta</taxon>
        <taxon>Spermatophyta</taxon>
        <taxon>Magnoliopsida</taxon>
        <taxon>Liliopsida</taxon>
        <taxon>Araceae</taxon>
        <taxon>Pothoideae</taxon>
        <taxon>Potheae</taxon>
        <taxon>Anthurium</taxon>
    </lineage>
</organism>